<sequence length="510" mass="53139">MQRIDIDGVPVFTADGPARTTAALVFGVGLRDETFATIEVTHLVEHLAMAALPRTHLRCSAVTDVDTTTFSATGRPDAVGAFLEGVCRALSDLPTERMGVEVGVLQAESCSTPDSTAAGLWAARFGLAGPGLVVAAGPGPEYLTEQTVRAHARRWFVRGNAALWVSGPLPPGLRLPLPPGPRPGRPVPAARPQTGPVWTRAGRSGVGLLLTAGGAADPALTLGVEVLKERLRDTARLARGLSYSVDSLALDLSADRREVAVVVDARPGQEGEVARLLWAAYAELGEAGPTAAELAHAVGGFAEELDDERAVVESELADAAYCAVGGLPFRPVQDVLAAWRATGPGQVAAALRATVPTAVLAVPEDTDHYDGPGHPVERRYVCAVQDRLPPGRTSRPPLLARLFSPAQRVALVVGERELAWRDPDGDVHAVPWDRVAAALPTPDGRAVLVVGRDLCSTLVDDDRYGRGTVAAVRDRVPADRWLPRPAPVAGTPAAGLVAAALPGAGAAASP</sequence>
<dbReference type="SUPFAM" id="SSF63411">
    <property type="entry name" value="LuxS/MPP-like metallohydrolase"/>
    <property type="match status" value="2"/>
</dbReference>
<dbReference type="GO" id="GO:0046872">
    <property type="term" value="F:metal ion binding"/>
    <property type="evidence" value="ECO:0007669"/>
    <property type="project" value="InterPro"/>
</dbReference>
<name>A0A239AXX3_9ACTN</name>
<dbReference type="AlphaFoldDB" id="A0A239AXX3"/>
<accession>A0A239AXX3</accession>
<dbReference type="RefSeq" id="WP_089303824.1">
    <property type="nucleotide sequence ID" value="NZ_FZOO01000001.1"/>
</dbReference>
<organism evidence="1 2">
    <name type="scientific">Geodermatophilus pulveris</name>
    <dbReference type="NCBI Taxonomy" id="1564159"/>
    <lineage>
        <taxon>Bacteria</taxon>
        <taxon>Bacillati</taxon>
        <taxon>Actinomycetota</taxon>
        <taxon>Actinomycetes</taxon>
        <taxon>Geodermatophilales</taxon>
        <taxon>Geodermatophilaceae</taxon>
        <taxon>Geodermatophilus</taxon>
    </lineage>
</organism>
<evidence type="ECO:0000313" key="1">
    <source>
        <dbReference type="EMBL" id="SNS00349.1"/>
    </source>
</evidence>
<proteinExistence type="predicted"/>
<dbReference type="Gene3D" id="3.30.830.10">
    <property type="entry name" value="Metalloenzyme, LuxS/M16 peptidase-like"/>
    <property type="match status" value="2"/>
</dbReference>
<dbReference type="InterPro" id="IPR011249">
    <property type="entry name" value="Metalloenz_LuxS/M16"/>
</dbReference>
<gene>
    <name evidence="1" type="ORF">SAMN06893096_101299</name>
</gene>
<evidence type="ECO:0000313" key="2">
    <source>
        <dbReference type="Proteomes" id="UP000198373"/>
    </source>
</evidence>
<protein>
    <submittedName>
        <fullName evidence="1">Predicted Zn-dependent peptidase</fullName>
    </submittedName>
</protein>
<keyword evidence="2" id="KW-1185">Reference proteome</keyword>
<dbReference type="OrthoDB" id="3798591at2"/>
<reference evidence="2" key="1">
    <citation type="submission" date="2017-06" db="EMBL/GenBank/DDBJ databases">
        <authorList>
            <person name="Varghese N."/>
            <person name="Submissions S."/>
        </authorList>
    </citation>
    <scope>NUCLEOTIDE SEQUENCE [LARGE SCALE GENOMIC DNA]</scope>
    <source>
        <strain evidence="2">DSM 46839</strain>
    </source>
</reference>
<dbReference type="Proteomes" id="UP000198373">
    <property type="component" value="Unassembled WGS sequence"/>
</dbReference>
<dbReference type="EMBL" id="FZOO01000001">
    <property type="protein sequence ID" value="SNS00349.1"/>
    <property type="molecule type" value="Genomic_DNA"/>
</dbReference>